<dbReference type="InterPro" id="IPR051461">
    <property type="entry name" value="UPF0750_membrane"/>
</dbReference>
<evidence type="ECO:0000313" key="9">
    <source>
        <dbReference type="Proteomes" id="UP000705508"/>
    </source>
</evidence>
<evidence type="ECO:0000256" key="6">
    <source>
        <dbReference type="SAM" id="Phobius"/>
    </source>
</evidence>
<comment type="subcellular location">
    <subcellularLocation>
        <location evidence="1">Cell membrane</location>
        <topology evidence="1">Multi-pass membrane protein</topology>
    </subcellularLocation>
</comment>
<gene>
    <name evidence="8" type="ORF">H6A20_04150</name>
</gene>
<dbReference type="InterPro" id="IPR003740">
    <property type="entry name" value="YitT"/>
</dbReference>
<dbReference type="PANTHER" id="PTHR33545:SF3">
    <property type="entry name" value="UPF0750 MEMBRANE PROTEIN YQFU"/>
    <property type="match status" value="1"/>
</dbReference>
<dbReference type="InterPro" id="IPR019264">
    <property type="entry name" value="DUF2179"/>
</dbReference>
<dbReference type="EMBL" id="JACJKS010000004">
    <property type="protein sequence ID" value="MBM6947859.1"/>
    <property type="molecule type" value="Genomic_DNA"/>
</dbReference>
<feature type="transmembrane region" description="Helical" evidence="6">
    <location>
        <begin position="81"/>
        <end position="102"/>
    </location>
</feature>
<keyword evidence="2" id="KW-1003">Cell membrane</keyword>
<keyword evidence="4 6" id="KW-1133">Transmembrane helix</keyword>
<evidence type="ECO:0000256" key="3">
    <source>
        <dbReference type="ARBA" id="ARBA00022692"/>
    </source>
</evidence>
<dbReference type="InterPro" id="IPR015867">
    <property type="entry name" value="N-reg_PII/ATP_PRibTrfase_C"/>
</dbReference>
<reference evidence="8" key="2">
    <citation type="journal article" date="2021" name="Sci. Rep.">
        <title>The distribution of antibiotic resistance genes in chicken gut microbiota commensals.</title>
        <authorList>
            <person name="Juricova H."/>
            <person name="Matiasovicova J."/>
            <person name="Kubasova T."/>
            <person name="Cejkova D."/>
            <person name="Rychlik I."/>
        </authorList>
    </citation>
    <scope>NUCLEOTIDE SEQUENCE</scope>
    <source>
        <strain evidence="8">An582</strain>
    </source>
</reference>
<dbReference type="Pfam" id="PF10035">
    <property type="entry name" value="DUF2179"/>
    <property type="match status" value="1"/>
</dbReference>
<dbReference type="Proteomes" id="UP000705508">
    <property type="component" value="Unassembled WGS sequence"/>
</dbReference>
<evidence type="ECO:0000256" key="2">
    <source>
        <dbReference type="ARBA" id="ARBA00022475"/>
    </source>
</evidence>
<feature type="transmembrane region" description="Helical" evidence="6">
    <location>
        <begin position="114"/>
        <end position="135"/>
    </location>
</feature>
<evidence type="ECO:0000256" key="1">
    <source>
        <dbReference type="ARBA" id="ARBA00004651"/>
    </source>
</evidence>
<evidence type="ECO:0000313" key="8">
    <source>
        <dbReference type="EMBL" id="MBM6947859.1"/>
    </source>
</evidence>
<dbReference type="Pfam" id="PF02588">
    <property type="entry name" value="YitT_membrane"/>
    <property type="match status" value="1"/>
</dbReference>
<dbReference type="AlphaFoldDB" id="A0A939BGF3"/>
<feature type="transmembrane region" description="Helical" evidence="6">
    <location>
        <begin position="179"/>
        <end position="198"/>
    </location>
</feature>
<feature type="domain" description="DUF2179" evidence="7">
    <location>
        <begin position="227"/>
        <end position="280"/>
    </location>
</feature>
<dbReference type="Gene3D" id="3.30.70.120">
    <property type="match status" value="1"/>
</dbReference>
<dbReference type="PANTHER" id="PTHR33545">
    <property type="entry name" value="UPF0750 MEMBRANE PROTEIN YITT-RELATED"/>
    <property type="match status" value="1"/>
</dbReference>
<reference evidence="8" key="1">
    <citation type="submission" date="2020-08" db="EMBL/GenBank/DDBJ databases">
        <authorList>
            <person name="Cejkova D."/>
            <person name="Kubasova T."/>
            <person name="Jahodarova E."/>
            <person name="Rychlik I."/>
        </authorList>
    </citation>
    <scope>NUCLEOTIDE SEQUENCE</scope>
    <source>
        <strain evidence="8">An582</strain>
    </source>
</reference>
<organism evidence="8 9">
    <name type="scientific">Mordavella massiliensis</name>
    <dbReference type="NCBI Taxonomy" id="1871024"/>
    <lineage>
        <taxon>Bacteria</taxon>
        <taxon>Bacillati</taxon>
        <taxon>Bacillota</taxon>
        <taxon>Clostridia</taxon>
        <taxon>Eubacteriales</taxon>
        <taxon>Clostridiaceae</taxon>
        <taxon>Mordavella</taxon>
    </lineage>
</organism>
<feature type="transmembrane region" description="Helical" evidence="6">
    <location>
        <begin position="53"/>
        <end position="74"/>
    </location>
</feature>
<accession>A0A939BGF3</accession>
<evidence type="ECO:0000256" key="5">
    <source>
        <dbReference type="ARBA" id="ARBA00023136"/>
    </source>
</evidence>
<comment type="caution">
    <text evidence="8">The sequence shown here is derived from an EMBL/GenBank/DDBJ whole genome shotgun (WGS) entry which is preliminary data.</text>
</comment>
<proteinExistence type="predicted"/>
<dbReference type="RefSeq" id="WP_204905908.1">
    <property type="nucleotide sequence ID" value="NZ_JACJKS010000004.1"/>
</dbReference>
<dbReference type="CDD" id="cd16380">
    <property type="entry name" value="YitT_C"/>
    <property type="match status" value="1"/>
</dbReference>
<name>A0A939BGF3_9CLOT</name>
<dbReference type="GO" id="GO:0005886">
    <property type="term" value="C:plasma membrane"/>
    <property type="evidence" value="ECO:0007669"/>
    <property type="project" value="UniProtKB-SubCell"/>
</dbReference>
<protein>
    <submittedName>
        <fullName evidence="8">YitT family protein</fullName>
    </submittedName>
</protein>
<sequence length="293" mass="31641">MEKKEKKVLRAAATVGAVLAGNVILAFAVTAFIVPQGIIMGGATGVGLTIAHYLPFDLSAIVLVVNVALFVMGAAALGKKFALTTLVSTFAYPLILSVVQRIPAVSTLTDNRMLASVYAAILLGIGVGIIVRVGASTGGTDILALVLNKYLHIPVAALLYGVDFVVLGCQLAFSDMEQVLYGIFTLMAEMLVLNRVMVMGKSQMQLFIISDAYEEIRRRMLENLDAGVTMVNIETGLEKERKQGVLCVVPDRKLFSVKEMVHSVDPKAFITISKINEVRGRGFTLDRSYKREA</sequence>
<keyword evidence="3 6" id="KW-0812">Transmembrane</keyword>
<dbReference type="PIRSF" id="PIRSF006483">
    <property type="entry name" value="Membrane_protein_YitT"/>
    <property type="match status" value="1"/>
</dbReference>
<evidence type="ECO:0000256" key="4">
    <source>
        <dbReference type="ARBA" id="ARBA00022989"/>
    </source>
</evidence>
<evidence type="ECO:0000259" key="7">
    <source>
        <dbReference type="Pfam" id="PF10035"/>
    </source>
</evidence>
<feature type="transmembrane region" description="Helical" evidence="6">
    <location>
        <begin position="12"/>
        <end position="33"/>
    </location>
</feature>
<keyword evidence="5 6" id="KW-0472">Membrane</keyword>